<dbReference type="OMA" id="SETSEXA"/>
<keyword evidence="2" id="KW-0547">Nucleotide-binding</keyword>
<keyword evidence="3" id="KW-0342">GTP-binding</keyword>
<proteinExistence type="inferred from homology"/>
<dbReference type="Proteomes" id="UP000694404">
    <property type="component" value="Unplaced"/>
</dbReference>
<evidence type="ECO:0000256" key="2">
    <source>
        <dbReference type="ARBA" id="ARBA00022741"/>
    </source>
</evidence>
<comment type="similarity">
    <text evidence="1">Belongs to the TRAFAC class TrmE-Era-EngA-EngB-Septin-like GTPase superfamily. AIG1/Toc34/Toc159-like paraseptin GTPase family. IAN subfamily.</text>
</comment>
<feature type="domain" description="AIG1-type G" evidence="4">
    <location>
        <begin position="28"/>
        <end position="69"/>
    </location>
</feature>
<name>A0A8C0GB43_CHEAB</name>
<reference evidence="5" key="2">
    <citation type="submission" date="2025-09" db="UniProtKB">
        <authorList>
            <consortium name="Ensembl"/>
        </authorList>
    </citation>
    <scope>IDENTIFICATION</scope>
</reference>
<dbReference type="PANTHER" id="PTHR10903">
    <property type="entry name" value="GTPASE, IMAP FAMILY MEMBER-RELATED"/>
    <property type="match status" value="1"/>
</dbReference>
<dbReference type="Gene3D" id="3.40.50.300">
    <property type="entry name" value="P-loop containing nucleotide triphosphate hydrolases"/>
    <property type="match status" value="1"/>
</dbReference>
<dbReference type="PANTHER" id="PTHR10903:SF184">
    <property type="entry name" value="GTP-BINDING PROTEIN A"/>
    <property type="match status" value="1"/>
</dbReference>
<dbReference type="Ensembl" id="ENSCABT00000005057.1">
    <property type="protein sequence ID" value="ENSCABP00000004656.1"/>
    <property type="gene ID" value="ENSCABG00000003506.1"/>
</dbReference>
<evidence type="ECO:0000256" key="1">
    <source>
        <dbReference type="ARBA" id="ARBA00008535"/>
    </source>
</evidence>
<evidence type="ECO:0000313" key="5">
    <source>
        <dbReference type="Ensembl" id="ENSCABP00000004656.1"/>
    </source>
</evidence>
<evidence type="ECO:0000259" key="4">
    <source>
        <dbReference type="Pfam" id="PF04548"/>
    </source>
</evidence>
<dbReference type="InterPro" id="IPR006703">
    <property type="entry name" value="G_AIG1"/>
</dbReference>
<dbReference type="GeneTree" id="ENSGT01140000283284"/>
<dbReference type="AlphaFoldDB" id="A0A8C0GB43"/>
<protein>
    <recommendedName>
        <fullName evidence="4">AIG1-type G domain-containing protein</fullName>
    </recommendedName>
</protein>
<accession>A0A8C0GB43</accession>
<dbReference type="Pfam" id="PF04548">
    <property type="entry name" value="AIG1"/>
    <property type="match status" value="1"/>
</dbReference>
<organism evidence="5 6">
    <name type="scientific">Chelonoidis abingdonii</name>
    <name type="common">Abingdon island giant tortoise</name>
    <name type="synonym">Testudo abingdonii</name>
    <dbReference type="NCBI Taxonomy" id="106734"/>
    <lineage>
        <taxon>Eukaryota</taxon>
        <taxon>Metazoa</taxon>
        <taxon>Chordata</taxon>
        <taxon>Craniata</taxon>
        <taxon>Vertebrata</taxon>
        <taxon>Euteleostomi</taxon>
        <taxon>Archelosauria</taxon>
        <taxon>Testudinata</taxon>
        <taxon>Testudines</taxon>
        <taxon>Cryptodira</taxon>
        <taxon>Durocryptodira</taxon>
        <taxon>Testudinoidea</taxon>
        <taxon>Testudinidae</taxon>
        <taxon>Chelonoidis</taxon>
    </lineage>
</organism>
<dbReference type="InterPro" id="IPR045058">
    <property type="entry name" value="GIMA/IAN/Toc"/>
</dbReference>
<reference evidence="5" key="1">
    <citation type="submission" date="2025-08" db="UniProtKB">
        <authorList>
            <consortium name="Ensembl"/>
        </authorList>
    </citation>
    <scope>IDENTIFICATION</scope>
</reference>
<evidence type="ECO:0000313" key="6">
    <source>
        <dbReference type="Proteomes" id="UP000694404"/>
    </source>
</evidence>
<evidence type="ECO:0000256" key="3">
    <source>
        <dbReference type="ARBA" id="ARBA00023134"/>
    </source>
</evidence>
<dbReference type="InterPro" id="IPR027417">
    <property type="entry name" value="P-loop_NTPase"/>
</dbReference>
<dbReference type="GO" id="GO:0005525">
    <property type="term" value="F:GTP binding"/>
    <property type="evidence" value="ECO:0007669"/>
    <property type="project" value="UniProtKB-KW"/>
</dbReference>
<keyword evidence="6" id="KW-1185">Reference proteome</keyword>
<dbReference type="SUPFAM" id="SSF52540">
    <property type="entry name" value="P-loop containing nucleoside triphosphate hydrolases"/>
    <property type="match status" value="1"/>
</dbReference>
<sequence length="72" mass="7745">QTSQTKDFGVTPLANRKSHKQYIEKPELRIVLVGKTGAGKSATGNTILGKELFESKIAAQSVTVTSKEGRLT</sequence>